<evidence type="ECO:0000256" key="1">
    <source>
        <dbReference type="ARBA" id="ARBA00023242"/>
    </source>
</evidence>
<feature type="region of interest" description="Disordered" evidence="2">
    <location>
        <begin position="1"/>
        <end position="42"/>
    </location>
</feature>
<keyword evidence="1" id="KW-0539">Nucleus</keyword>
<dbReference type="Proteomes" id="UP000826661">
    <property type="component" value="Chromosome I"/>
</dbReference>
<evidence type="ECO:0000256" key="2">
    <source>
        <dbReference type="SAM" id="MobiDB-lite"/>
    </source>
</evidence>
<feature type="compositionally biased region" description="Low complexity" evidence="2">
    <location>
        <begin position="488"/>
        <end position="520"/>
    </location>
</feature>
<proteinExistence type="predicted"/>
<dbReference type="EMBL" id="CP075864">
    <property type="protein sequence ID" value="QYS93230.1"/>
    <property type="molecule type" value="Genomic_DNA"/>
</dbReference>
<gene>
    <name evidence="3" type="ORF">H0G86_000616</name>
</gene>
<feature type="compositionally biased region" description="Low complexity" evidence="2">
    <location>
        <begin position="249"/>
        <end position="271"/>
    </location>
</feature>
<evidence type="ECO:0000313" key="3">
    <source>
        <dbReference type="EMBL" id="QYS93230.1"/>
    </source>
</evidence>
<keyword evidence="4" id="KW-1185">Reference proteome</keyword>
<evidence type="ECO:0008006" key="5">
    <source>
        <dbReference type="Google" id="ProtNLM"/>
    </source>
</evidence>
<evidence type="ECO:0000313" key="4">
    <source>
        <dbReference type="Proteomes" id="UP000826661"/>
    </source>
</evidence>
<dbReference type="GO" id="GO:0000981">
    <property type="term" value="F:DNA-binding transcription factor activity, RNA polymerase II-specific"/>
    <property type="evidence" value="ECO:0007669"/>
    <property type="project" value="InterPro"/>
</dbReference>
<feature type="compositionally biased region" description="Basic and acidic residues" evidence="2">
    <location>
        <begin position="8"/>
        <end position="23"/>
    </location>
</feature>
<reference evidence="3 4" key="1">
    <citation type="journal article" date="2021" name="BMC Genomics">
        <title>Telomere-to-telomere genome assembly of asparaginase-producing Trichoderma simmonsii.</title>
        <authorList>
            <person name="Chung D."/>
            <person name="Kwon Y.M."/>
            <person name="Yang Y."/>
        </authorList>
    </citation>
    <scope>NUCLEOTIDE SEQUENCE [LARGE SCALE GENOMIC DNA]</scope>
    <source>
        <strain evidence="3 4">GH-Sj1</strain>
    </source>
</reference>
<dbReference type="InterPro" id="IPR001138">
    <property type="entry name" value="Zn2Cys6_DnaBD"/>
</dbReference>
<protein>
    <recommendedName>
        <fullName evidence="5">Zn(2)-C6 fungal-type domain-containing protein</fullName>
    </recommendedName>
</protein>
<feature type="compositionally biased region" description="Low complexity" evidence="2">
    <location>
        <begin position="318"/>
        <end position="335"/>
    </location>
</feature>
<feature type="region of interest" description="Disordered" evidence="2">
    <location>
        <begin position="248"/>
        <end position="293"/>
    </location>
</feature>
<organism evidence="3 4">
    <name type="scientific">Trichoderma simmonsii</name>
    <dbReference type="NCBI Taxonomy" id="1491479"/>
    <lineage>
        <taxon>Eukaryota</taxon>
        <taxon>Fungi</taxon>
        <taxon>Dikarya</taxon>
        <taxon>Ascomycota</taxon>
        <taxon>Pezizomycotina</taxon>
        <taxon>Sordariomycetes</taxon>
        <taxon>Hypocreomycetidae</taxon>
        <taxon>Hypocreales</taxon>
        <taxon>Hypocreaceae</taxon>
        <taxon>Trichoderma</taxon>
    </lineage>
</organism>
<feature type="compositionally biased region" description="Pro residues" evidence="2">
    <location>
        <begin position="566"/>
        <end position="575"/>
    </location>
</feature>
<dbReference type="AlphaFoldDB" id="A0A8G0L590"/>
<name>A0A8G0L590_9HYPO</name>
<feature type="compositionally biased region" description="Pro residues" evidence="2">
    <location>
        <begin position="528"/>
        <end position="545"/>
    </location>
</feature>
<accession>A0A8G0L590</accession>
<feature type="region of interest" description="Disordered" evidence="2">
    <location>
        <begin position="306"/>
        <end position="344"/>
    </location>
</feature>
<feature type="region of interest" description="Disordered" evidence="2">
    <location>
        <begin position="488"/>
        <end position="604"/>
    </location>
</feature>
<dbReference type="CDD" id="cd00067">
    <property type="entry name" value="GAL4"/>
    <property type="match status" value="1"/>
</dbReference>
<sequence>MATMAYAPEHEPHKRKRDLEDTGSHPAHHRQPSIYEPGRMQASPSLASMAPESIVNFVTRPDAPLLSFLPGDVDTFNDIIYLIGDYENVLDRKESMAANLGAKLTGPRFLRGLERFFEGPIKILSANPYHQITWLEIVTFAKTNPEAFTVIPQPNGSRCCRFVYNGITAEIIEDDWRLISSGALDRFPLEHTFEEDEAAELATLEILEQRASYLHRKADELAARARILHQRLELRTRDVARRQQFLEVGASSSSASGSSSGSSSSAGPSSSFHAINHPPRPVITNPSGEPYDIHSDLLHQFTIAAMQNSPPQGPPPGYQAQPGSPNGAPVAGQGPLAPPALEAPPYHPPPANVYPAVETAAPAPAPVPAPAPAPIAAPALTAASNSRSIANLALSQVVLPGDPATEVHRPLVLQKTDTLNKGDIIFPPCDRCRRLRLQCVKHLTACRGCTKKHARCNWRNVTDDEAAAVKEELQAIYNEAQKQATAAASAKKAGKAPASAPQSEAGSSSRPASGSGAGSSMDQVHMPVPGPSAAPAPMLAPPLAPAPAAELPRRLLPTTRLTRIEPAPPTVPRNPPRTGQLAAILSPPDYEPRPFGSLPPLAPR</sequence>
<dbReference type="GO" id="GO:0008270">
    <property type="term" value="F:zinc ion binding"/>
    <property type="evidence" value="ECO:0007669"/>
    <property type="project" value="InterPro"/>
</dbReference>
<feature type="compositionally biased region" description="Low complexity" evidence="2">
    <location>
        <begin position="546"/>
        <end position="561"/>
    </location>
</feature>